<dbReference type="PRINTS" id="PR00385">
    <property type="entry name" value="P450"/>
</dbReference>
<dbReference type="InterPro" id="IPR036396">
    <property type="entry name" value="Cyt_P450_sf"/>
</dbReference>
<dbReference type="PANTHER" id="PTHR24302:SF15">
    <property type="entry name" value="FATTY-ACID PEROXYGENASE"/>
    <property type="match status" value="1"/>
</dbReference>
<name>A0AAV2B386_9ARAC</name>
<dbReference type="PRINTS" id="PR00463">
    <property type="entry name" value="EP450I"/>
</dbReference>
<evidence type="ECO:0000256" key="4">
    <source>
        <dbReference type="ARBA" id="ARBA00010617"/>
    </source>
</evidence>
<comment type="similarity">
    <text evidence="4 15">Belongs to the cytochrome P450 family.</text>
</comment>
<evidence type="ECO:0000256" key="6">
    <source>
        <dbReference type="ARBA" id="ARBA00022723"/>
    </source>
</evidence>
<keyword evidence="12 16" id="KW-0472">Membrane</keyword>
<evidence type="ECO:0000256" key="3">
    <source>
        <dbReference type="ARBA" id="ARBA00004406"/>
    </source>
</evidence>
<dbReference type="GO" id="GO:0005506">
    <property type="term" value="F:iron ion binding"/>
    <property type="evidence" value="ECO:0007669"/>
    <property type="project" value="InterPro"/>
</dbReference>
<comment type="caution">
    <text evidence="17">The sequence shown here is derived from an EMBL/GenBank/DDBJ whole genome shotgun (WGS) entry which is preliminary data.</text>
</comment>
<keyword evidence="5 14" id="KW-0349">Heme</keyword>
<dbReference type="CDD" id="cd11055">
    <property type="entry name" value="CYP3A-like"/>
    <property type="match status" value="1"/>
</dbReference>
<evidence type="ECO:0000256" key="16">
    <source>
        <dbReference type="SAM" id="Phobius"/>
    </source>
</evidence>
<dbReference type="Gene3D" id="1.10.630.10">
    <property type="entry name" value="Cytochrome P450"/>
    <property type="match status" value="1"/>
</dbReference>
<keyword evidence="10 14" id="KW-0408">Iron</keyword>
<evidence type="ECO:0000313" key="17">
    <source>
        <dbReference type="EMBL" id="CAL1290713.1"/>
    </source>
</evidence>
<dbReference type="GO" id="GO:0005789">
    <property type="term" value="C:endoplasmic reticulum membrane"/>
    <property type="evidence" value="ECO:0007669"/>
    <property type="project" value="UniProtKB-SubCell"/>
</dbReference>
<dbReference type="GO" id="GO:0020037">
    <property type="term" value="F:heme binding"/>
    <property type="evidence" value="ECO:0007669"/>
    <property type="project" value="InterPro"/>
</dbReference>
<comment type="cofactor">
    <cofactor evidence="1 14">
        <name>heme</name>
        <dbReference type="ChEBI" id="CHEBI:30413"/>
    </cofactor>
</comment>
<evidence type="ECO:0000256" key="8">
    <source>
        <dbReference type="ARBA" id="ARBA00022848"/>
    </source>
</evidence>
<sequence length="528" mass="60964">MLGEEVFVEPFIIRLFLATIALFFLYWYTTKGFDYWKKRGIPYVKPVVPFLGSLLPLFWRPSFKVDLERYRKLGPIYGQFDGSRPVLAVADLELVREILVKEFPSFTDRRISHFLSDTDVLKSMLFVLSGEEWKQMRAVLSPCFTPAKIKRVVNIIKECAQVTAENFRTAAKSGKSVQVKKFYVTYAMDVIASAAFSVQLDSYNDPRNKFFQNAEKAFSTHFNMKYAFHQLCPRLAKWCGVQVISQEPLYYFKEVVLQIIKHRRKTGETRNDFLQFMLDTMKEDSQEPKEDIGNGNDYEKDKNSKKIANKGLTLDEAVAQSVSFFIAGYDTMASTVSYVTYLLALHPEAQDRTFEEIRDALQETKGELTYGALQEMKYLDNVISESMRLYPAVPRLERTATSDCTLGDTGIKIEKGMVIIIPTYCLHRDPNLFENPEKFDPDRFSPEERAKRDPYSYIPFGDGPRYCLGMRYALMQVKVCIVYVVANFKILKCPETKVPLDFHHGPGLMIPKKIALKFEERADKIELR</sequence>
<evidence type="ECO:0000256" key="1">
    <source>
        <dbReference type="ARBA" id="ARBA00001971"/>
    </source>
</evidence>
<evidence type="ECO:0000256" key="12">
    <source>
        <dbReference type="ARBA" id="ARBA00023136"/>
    </source>
</evidence>
<keyword evidence="16" id="KW-0812">Transmembrane</keyword>
<dbReference type="InterPro" id="IPR050705">
    <property type="entry name" value="Cytochrome_P450_3A"/>
</dbReference>
<dbReference type="FunFam" id="1.10.630.10:FF:000042">
    <property type="entry name" value="Cytochrome P450"/>
    <property type="match status" value="1"/>
</dbReference>
<dbReference type="InterPro" id="IPR017972">
    <property type="entry name" value="Cyt_P450_CS"/>
</dbReference>
<evidence type="ECO:0000256" key="11">
    <source>
        <dbReference type="ARBA" id="ARBA00023033"/>
    </source>
</evidence>
<accession>A0AAV2B386</accession>
<comment type="subcellular location">
    <subcellularLocation>
        <location evidence="3">Endoplasmic reticulum membrane</location>
        <topology evidence="3">Peripheral membrane protein</topology>
    </subcellularLocation>
    <subcellularLocation>
        <location evidence="2">Microsome membrane</location>
        <topology evidence="2">Peripheral membrane protein</topology>
    </subcellularLocation>
</comment>
<evidence type="ECO:0000256" key="13">
    <source>
        <dbReference type="ARBA" id="ARBA00043906"/>
    </source>
</evidence>
<feature type="transmembrane region" description="Helical" evidence="16">
    <location>
        <begin position="41"/>
        <end position="59"/>
    </location>
</feature>
<keyword evidence="9 15" id="KW-0560">Oxidoreductase</keyword>
<evidence type="ECO:0000256" key="2">
    <source>
        <dbReference type="ARBA" id="ARBA00004174"/>
    </source>
</evidence>
<feature type="binding site" description="axial binding residue" evidence="14">
    <location>
        <position position="467"/>
    </location>
    <ligand>
        <name>heme</name>
        <dbReference type="ChEBI" id="CHEBI:30413"/>
    </ligand>
    <ligandPart>
        <name>Fe</name>
        <dbReference type="ChEBI" id="CHEBI:18248"/>
    </ligandPart>
</feature>
<gene>
    <name evidence="17" type="ORF">LARSCL_LOCUS16654</name>
</gene>
<comment type="function">
    <text evidence="13">Cytochromes P450 are a group of heme-thiolate monooxygenases. They oxidize a variety of structurally unrelated compounds, including steroids, fatty acids, and xenobiotics.</text>
</comment>
<evidence type="ECO:0000313" key="18">
    <source>
        <dbReference type="Proteomes" id="UP001497382"/>
    </source>
</evidence>
<dbReference type="Proteomes" id="UP001497382">
    <property type="component" value="Unassembled WGS sequence"/>
</dbReference>
<dbReference type="GO" id="GO:0008395">
    <property type="term" value="F:steroid hydroxylase activity"/>
    <property type="evidence" value="ECO:0007669"/>
    <property type="project" value="TreeGrafter"/>
</dbReference>
<proteinExistence type="inferred from homology"/>
<dbReference type="AlphaFoldDB" id="A0AAV2B386"/>
<dbReference type="Pfam" id="PF00067">
    <property type="entry name" value="p450"/>
    <property type="match status" value="1"/>
</dbReference>
<keyword evidence="11 15" id="KW-0503">Monooxygenase</keyword>
<keyword evidence="7" id="KW-0256">Endoplasmic reticulum</keyword>
<dbReference type="GO" id="GO:0016705">
    <property type="term" value="F:oxidoreductase activity, acting on paired donors, with incorporation or reduction of molecular oxygen"/>
    <property type="evidence" value="ECO:0007669"/>
    <property type="project" value="InterPro"/>
</dbReference>
<evidence type="ECO:0008006" key="19">
    <source>
        <dbReference type="Google" id="ProtNLM"/>
    </source>
</evidence>
<evidence type="ECO:0000256" key="9">
    <source>
        <dbReference type="ARBA" id="ARBA00023002"/>
    </source>
</evidence>
<dbReference type="PROSITE" id="PS00086">
    <property type="entry name" value="CYTOCHROME_P450"/>
    <property type="match status" value="1"/>
</dbReference>
<evidence type="ECO:0000256" key="5">
    <source>
        <dbReference type="ARBA" id="ARBA00022617"/>
    </source>
</evidence>
<reference evidence="17 18" key="1">
    <citation type="submission" date="2024-04" db="EMBL/GenBank/DDBJ databases">
        <authorList>
            <person name="Rising A."/>
            <person name="Reimegard J."/>
            <person name="Sonavane S."/>
            <person name="Akerstrom W."/>
            <person name="Nylinder S."/>
            <person name="Hedman E."/>
            <person name="Kallberg Y."/>
        </authorList>
    </citation>
    <scope>NUCLEOTIDE SEQUENCE [LARGE SCALE GENOMIC DNA]</scope>
</reference>
<dbReference type="InterPro" id="IPR001128">
    <property type="entry name" value="Cyt_P450"/>
</dbReference>
<protein>
    <recommendedName>
        <fullName evidence="19">Cytochrome P450</fullName>
    </recommendedName>
</protein>
<evidence type="ECO:0000256" key="15">
    <source>
        <dbReference type="RuleBase" id="RU000461"/>
    </source>
</evidence>
<evidence type="ECO:0000256" key="7">
    <source>
        <dbReference type="ARBA" id="ARBA00022824"/>
    </source>
</evidence>
<keyword evidence="8" id="KW-0492">Microsome</keyword>
<organism evidence="17 18">
    <name type="scientific">Larinioides sclopetarius</name>
    <dbReference type="NCBI Taxonomy" id="280406"/>
    <lineage>
        <taxon>Eukaryota</taxon>
        <taxon>Metazoa</taxon>
        <taxon>Ecdysozoa</taxon>
        <taxon>Arthropoda</taxon>
        <taxon>Chelicerata</taxon>
        <taxon>Arachnida</taxon>
        <taxon>Araneae</taxon>
        <taxon>Araneomorphae</taxon>
        <taxon>Entelegynae</taxon>
        <taxon>Araneoidea</taxon>
        <taxon>Araneidae</taxon>
        <taxon>Larinioides</taxon>
    </lineage>
</organism>
<dbReference type="InterPro" id="IPR002401">
    <property type="entry name" value="Cyt_P450_E_grp-I"/>
</dbReference>
<dbReference type="PANTHER" id="PTHR24302">
    <property type="entry name" value="CYTOCHROME P450 FAMILY 3"/>
    <property type="match status" value="1"/>
</dbReference>
<dbReference type="EMBL" id="CAXIEN010000268">
    <property type="protein sequence ID" value="CAL1290713.1"/>
    <property type="molecule type" value="Genomic_DNA"/>
</dbReference>
<feature type="transmembrane region" description="Helical" evidence="16">
    <location>
        <begin position="12"/>
        <end position="29"/>
    </location>
</feature>
<keyword evidence="16" id="KW-1133">Transmembrane helix</keyword>
<dbReference type="SUPFAM" id="SSF48264">
    <property type="entry name" value="Cytochrome P450"/>
    <property type="match status" value="1"/>
</dbReference>
<evidence type="ECO:0000256" key="14">
    <source>
        <dbReference type="PIRSR" id="PIRSR602401-1"/>
    </source>
</evidence>
<evidence type="ECO:0000256" key="10">
    <source>
        <dbReference type="ARBA" id="ARBA00023004"/>
    </source>
</evidence>
<keyword evidence="6 14" id="KW-0479">Metal-binding</keyword>
<keyword evidence="18" id="KW-1185">Reference proteome</keyword>